<evidence type="ECO:0000313" key="2">
    <source>
        <dbReference type="Proteomes" id="UP001153269"/>
    </source>
</evidence>
<organism evidence="1 2">
    <name type="scientific">Pleuronectes platessa</name>
    <name type="common">European plaice</name>
    <dbReference type="NCBI Taxonomy" id="8262"/>
    <lineage>
        <taxon>Eukaryota</taxon>
        <taxon>Metazoa</taxon>
        <taxon>Chordata</taxon>
        <taxon>Craniata</taxon>
        <taxon>Vertebrata</taxon>
        <taxon>Euteleostomi</taxon>
        <taxon>Actinopterygii</taxon>
        <taxon>Neopterygii</taxon>
        <taxon>Teleostei</taxon>
        <taxon>Neoteleostei</taxon>
        <taxon>Acanthomorphata</taxon>
        <taxon>Carangaria</taxon>
        <taxon>Pleuronectiformes</taxon>
        <taxon>Pleuronectoidei</taxon>
        <taxon>Pleuronectidae</taxon>
        <taxon>Pleuronectes</taxon>
    </lineage>
</organism>
<name>A0A9N7Z6G8_PLEPL</name>
<dbReference type="AlphaFoldDB" id="A0A9N7Z6G8"/>
<gene>
    <name evidence="1" type="ORF">PLEPLA_LOCUS39271</name>
</gene>
<proteinExistence type="predicted"/>
<sequence>MVPESDENPPDLTLGATNSTHELVMAQPLQLTRPMKTTTSERRWRLNGDTACVTFKGINSVDVSLRGAYRESLTSLHLLQRGGASHCTVVYGLCLAFAAWARALRLPRGYHCPRSPQPSGHRCSPFDTVFLTHTPHSSRCVGGQAGCPVVCHSRTPFAAWCPHVTPKKRGGKPSRLQF</sequence>
<dbReference type="Proteomes" id="UP001153269">
    <property type="component" value="Unassembled WGS sequence"/>
</dbReference>
<comment type="caution">
    <text evidence="1">The sequence shown here is derived from an EMBL/GenBank/DDBJ whole genome shotgun (WGS) entry which is preliminary data.</text>
</comment>
<dbReference type="EMBL" id="CADEAL010004092">
    <property type="protein sequence ID" value="CAB1451577.1"/>
    <property type="molecule type" value="Genomic_DNA"/>
</dbReference>
<keyword evidence="2" id="KW-1185">Reference proteome</keyword>
<accession>A0A9N7Z6G8</accession>
<protein>
    <submittedName>
        <fullName evidence="1">Uncharacterized protein</fullName>
    </submittedName>
</protein>
<reference evidence="1" key="1">
    <citation type="submission" date="2020-03" db="EMBL/GenBank/DDBJ databases">
        <authorList>
            <person name="Weist P."/>
        </authorList>
    </citation>
    <scope>NUCLEOTIDE SEQUENCE</scope>
</reference>
<evidence type="ECO:0000313" key="1">
    <source>
        <dbReference type="EMBL" id="CAB1451577.1"/>
    </source>
</evidence>